<accession>A0A222VPC3</accession>
<protein>
    <submittedName>
        <fullName evidence="2">AraC-type DNA-binding protein</fullName>
    </submittedName>
</protein>
<evidence type="ECO:0000256" key="1">
    <source>
        <dbReference type="SAM" id="MobiDB-lite"/>
    </source>
</evidence>
<keyword evidence="3" id="KW-1185">Reference proteome</keyword>
<dbReference type="PRINTS" id="PR00032">
    <property type="entry name" value="HTHARAC"/>
</dbReference>
<dbReference type="Proteomes" id="UP000199494">
    <property type="component" value="Unassembled WGS sequence"/>
</dbReference>
<dbReference type="PROSITE" id="PS00041">
    <property type="entry name" value="HTH_ARAC_FAMILY_1"/>
    <property type="match status" value="1"/>
</dbReference>
<dbReference type="InterPro" id="IPR020449">
    <property type="entry name" value="Tscrpt_reg_AraC-type_HTH"/>
</dbReference>
<keyword evidence="2" id="KW-0238">DNA-binding</keyword>
<dbReference type="GO" id="GO:0043565">
    <property type="term" value="F:sequence-specific DNA binding"/>
    <property type="evidence" value="ECO:0007669"/>
    <property type="project" value="InterPro"/>
</dbReference>
<dbReference type="Gene3D" id="1.10.10.60">
    <property type="entry name" value="Homeodomain-like"/>
    <property type="match status" value="2"/>
</dbReference>
<dbReference type="AlphaFoldDB" id="A0A222VPC3"/>
<dbReference type="SUPFAM" id="SSF46689">
    <property type="entry name" value="Homeodomain-like"/>
    <property type="match status" value="1"/>
</dbReference>
<organism evidence="2 3">
    <name type="scientific">Prauserella marina</name>
    <dbReference type="NCBI Taxonomy" id="530584"/>
    <lineage>
        <taxon>Bacteria</taxon>
        <taxon>Bacillati</taxon>
        <taxon>Actinomycetota</taxon>
        <taxon>Actinomycetes</taxon>
        <taxon>Pseudonocardiales</taxon>
        <taxon>Pseudonocardiaceae</taxon>
        <taxon>Prauserella</taxon>
    </lineage>
</organism>
<dbReference type="InterPro" id="IPR018060">
    <property type="entry name" value="HTH_AraC"/>
</dbReference>
<evidence type="ECO:0000313" key="3">
    <source>
        <dbReference type="Proteomes" id="UP000199494"/>
    </source>
</evidence>
<dbReference type="Pfam" id="PF12833">
    <property type="entry name" value="HTH_18"/>
    <property type="match status" value="1"/>
</dbReference>
<feature type="compositionally biased region" description="Basic and acidic residues" evidence="1">
    <location>
        <begin position="245"/>
        <end position="260"/>
    </location>
</feature>
<reference evidence="2 3" key="1">
    <citation type="submission" date="2016-10" db="EMBL/GenBank/DDBJ databases">
        <authorList>
            <person name="de Groot N.N."/>
        </authorList>
    </citation>
    <scope>NUCLEOTIDE SEQUENCE [LARGE SCALE GENOMIC DNA]</scope>
    <source>
        <strain evidence="2 3">CGMCC 4.5506</strain>
    </source>
</reference>
<dbReference type="EMBL" id="FMZE01000001">
    <property type="protein sequence ID" value="SDC24054.1"/>
    <property type="molecule type" value="Genomic_DNA"/>
</dbReference>
<dbReference type="SMART" id="SM00342">
    <property type="entry name" value="HTH_ARAC"/>
    <property type="match status" value="1"/>
</dbReference>
<dbReference type="PANTHER" id="PTHR46796:SF13">
    <property type="entry name" value="HTH-TYPE TRANSCRIPTIONAL ACTIVATOR RHAS"/>
    <property type="match status" value="1"/>
</dbReference>
<dbReference type="KEGG" id="pmad:BAY61_12800"/>
<proteinExistence type="predicted"/>
<dbReference type="PROSITE" id="PS01124">
    <property type="entry name" value="HTH_ARAC_FAMILY_2"/>
    <property type="match status" value="1"/>
</dbReference>
<dbReference type="PANTHER" id="PTHR46796">
    <property type="entry name" value="HTH-TYPE TRANSCRIPTIONAL ACTIVATOR RHAS-RELATED"/>
    <property type="match status" value="1"/>
</dbReference>
<dbReference type="InterPro" id="IPR050204">
    <property type="entry name" value="AraC_XylS_family_regulators"/>
</dbReference>
<evidence type="ECO:0000313" key="2">
    <source>
        <dbReference type="EMBL" id="SDC24054.1"/>
    </source>
</evidence>
<dbReference type="Pfam" id="PF12852">
    <property type="entry name" value="Cupin_6"/>
    <property type="match status" value="1"/>
</dbReference>
<name>A0A222VPC3_9PSEU</name>
<gene>
    <name evidence="2" type="ORF">SAMN05421630_101941</name>
</gene>
<dbReference type="InterPro" id="IPR009057">
    <property type="entry name" value="Homeodomain-like_sf"/>
</dbReference>
<dbReference type="STRING" id="530584.SAMN05421630_101941"/>
<sequence>MGIAEGDIVFLPRGREHGLADSPSTPLDEQTASLTEIRTGDGDEAADTVMVCGAYLLDQTRPHPLFGELPDVIRLSARAGRYPALRATLDLLDLELERVRPGSEAMLPALLDLLLLHGLRAWLGEQTSAGGWVAALRDPAVATALDALHRQPSRQWTVAKLGSLSGLSRATFANRFSTLVGRPPLTYLTWWRLTLAARMLRETDLPLSTVARKIGYASEFAFAHAFKRQYGVPPGRFRRGALARNSERIPEPDDGSRWTR</sequence>
<dbReference type="InterPro" id="IPR032783">
    <property type="entry name" value="AraC_lig"/>
</dbReference>
<dbReference type="GO" id="GO:0003700">
    <property type="term" value="F:DNA-binding transcription factor activity"/>
    <property type="evidence" value="ECO:0007669"/>
    <property type="project" value="InterPro"/>
</dbReference>
<dbReference type="InterPro" id="IPR018062">
    <property type="entry name" value="HTH_AraC-typ_CS"/>
</dbReference>
<feature type="region of interest" description="Disordered" evidence="1">
    <location>
        <begin position="241"/>
        <end position="260"/>
    </location>
</feature>